<reference evidence="14 15" key="1">
    <citation type="submission" date="2019-03" db="EMBL/GenBank/DDBJ databases">
        <title>Genomic Encyclopedia of Type Strains, Phase III (KMG-III): the genomes of soil and plant-associated and newly described type strains.</title>
        <authorList>
            <person name="Whitman W."/>
        </authorList>
    </citation>
    <scope>NUCLEOTIDE SEQUENCE [LARGE SCALE GENOMIC DNA]</scope>
    <source>
        <strain evidence="14 15">LMG 29544</strain>
    </source>
</reference>
<dbReference type="InterPro" id="IPR000644">
    <property type="entry name" value="CBS_dom"/>
</dbReference>
<comment type="caution">
    <text evidence="14">The sequence shown here is derived from an EMBL/GenBank/DDBJ whole genome shotgun (WGS) entry which is preliminary data.</text>
</comment>
<dbReference type="CDD" id="cd00400">
    <property type="entry name" value="Voltage_gated_ClC"/>
    <property type="match status" value="1"/>
</dbReference>
<accession>A0A4R8L5B4</accession>
<feature type="transmembrane region" description="Helical" evidence="12">
    <location>
        <begin position="138"/>
        <end position="155"/>
    </location>
</feature>
<keyword evidence="5" id="KW-0406">Ion transport</keyword>
<feature type="domain" description="CBS" evidence="13">
    <location>
        <begin position="518"/>
        <end position="574"/>
    </location>
</feature>
<keyword evidence="10" id="KW-0129">CBS domain</keyword>
<keyword evidence="7" id="KW-0869">Chloride channel</keyword>
<keyword evidence="4 12" id="KW-1133">Transmembrane helix</keyword>
<feature type="transmembrane region" description="Helical" evidence="12">
    <location>
        <begin position="434"/>
        <end position="457"/>
    </location>
</feature>
<keyword evidence="8" id="KW-0868">Chloride</keyword>
<dbReference type="InterPro" id="IPR001807">
    <property type="entry name" value="ClC"/>
</dbReference>
<dbReference type="PANTHER" id="PTHR43427">
    <property type="entry name" value="CHLORIDE CHANNEL PROTEIN CLC-E"/>
    <property type="match status" value="1"/>
</dbReference>
<keyword evidence="6 12" id="KW-0472">Membrane</keyword>
<dbReference type="SUPFAM" id="SSF81340">
    <property type="entry name" value="Clc chloride channel"/>
    <property type="match status" value="1"/>
</dbReference>
<dbReference type="PRINTS" id="PR00762">
    <property type="entry name" value="CLCHANNEL"/>
</dbReference>
<dbReference type="NCBIfam" id="NF002505">
    <property type="entry name" value="PRK01862.1"/>
    <property type="match status" value="1"/>
</dbReference>
<evidence type="ECO:0000256" key="11">
    <source>
        <dbReference type="SAM" id="MobiDB-lite"/>
    </source>
</evidence>
<evidence type="ECO:0000256" key="6">
    <source>
        <dbReference type="ARBA" id="ARBA00023136"/>
    </source>
</evidence>
<dbReference type="InterPro" id="IPR046342">
    <property type="entry name" value="CBS_dom_sf"/>
</dbReference>
<feature type="transmembrane region" description="Helical" evidence="12">
    <location>
        <begin position="404"/>
        <end position="422"/>
    </location>
</feature>
<dbReference type="GO" id="GO:0005254">
    <property type="term" value="F:chloride channel activity"/>
    <property type="evidence" value="ECO:0007669"/>
    <property type="project" value="UniProtKB-KW"/>
</dbReference>
<evidence type="ECO:0000256" key="10">
    <source>
        <dbReference type="PROSITE-ProRule" id="PRU00703"/>
    </source>
</evidence>
<dbReference type="GO" id="GO:0034707">
    <property type="term" value="C:chloride channel complex"/>
    <property type="evidence" value="ECO:0007669"/>
    <property type="project" value="UniProtKB-KW"/>
</dbReference>
<evidence type="ECO:0000256" key="7">
    <source>
        <dbReference type="ARBA" id="ARBA00023173"/>
    </source>
</evidence>
<dbReference type="PROSITE" id="PS51371">
    <property type="entry name" value="CBS"/>
    <property type="match status" value="2"/>
</dbReference>
<dbReference type="Gene3D" id="1.10.3080.10">
    <property type="entry name" value="Clc chloride channel"/>
    <property type="match status" value="1"/>
</dbReference>
<evidence type="ECO:0000256" key="8">
    <source>
        <dbReference type="ARBA" id="ARBA00023214"/>
    </source>
</evidence>
<dbReference type="AlphaFoldDB" id="A0A4R8L5B4"/>
<evidence type="ECO:0000256" key="4">
    <source>
        <dbReference type="ARBA" id="ARBA00022989"/>
    </source>
</evidence>
<evidence type="ECO:0000256" key="2">
    <source>
        <dbReference type="ARBA" id="ARBA00022448"/>
    </source>
</evidence>
<keyword evidence="3 12" id="KW-0812">Transmembrane</keyword>
<evidence type="ECO:0000256" key="3">
    <source>
        <dbReference type="ARBA" id="ARBA00022692"/>
    </source>
</evidence>
<gene>
    <name evidence="14" type="ORF">BX592_13521</name>
</gene>
<organism evidence="14 15">
    <name type="scientific">Paraburkholderia rhizosphaerae</name>
    <dbReference type="NCBI Taxonomy" id="480658"/>
    <lineage>
        <taxon>Bacteria</taxon>
        <taxon>Pseudomonadati</taxon>
        <taxon>Pseudomonadota</taxon>
        <taxon>Betaproteobacteria</taxon>
        <taxon>Burkholderiales</taxon>
        <taxon>Burkholderiaceae</taxon>
        <taxon>Paraburkholderia</taxon>
    </lineage>
</organism>
<evidence type="ECO:0000256" key="1">
    <source>
        <dbReference type="ARBA" id="ARBA00004141"/>
    </source>
</evidence>
<evidence type="ECO:0000313" key="14">
    <source>
        <dbReference type="EMBL" id="TDY37761.1"/>
    </source>
</evidence>
<feature type="transmembrane region" description="Helical" evidence="12">
    <location>
        <begin position="295"/>
        <end position="318"/>
    </location>
</feature>
<dbReference type="CDD" id="cd02205">
    <property type="entry name" value="CBS_pair_SF"/>
    <property type="match status" value="1"/>
</dbReference>
<proteinExistence type="predicted"/>
<dbReference type="InterPro" id="IPR050368">
    <property type="entry name" value="ClC-type_chloride_channel"/>
</dbReference>
<dbReference type="SMART" id="SM00116">
    <property type="entry name" value="CBS"/>
    <property type="match status" value="2"/>
</dbReference>
<dbReference type="SUPFAM" id="SSF54631">
    <property type="entry name" value="CBS-domain pair"/>
    <property type="match status" value="1"/>
</dbReference>
<sequence length="642" mass="69094">MTERSQPDNSNDITPGASTRTDASTDADRDAPPGRTARPVSTDDAAPAPHDAILARDTHEPTTYAVLSFLLRLRTRAARLFRLSDAHTMLVWSVIVGIAGALATAAFREGIALLQRTFAGTEGSFVEMARGLPWTTRIWLPAAGGLIAGVMLVLARRGQDKKASTDYMEAVVIGDGIVPVQASLWRTVSSLFSISSGGSIGREGPMVQLAALCGSLIGRVINFDPPRLRLLVACGAAAGITSAYSAPIAGAFFVTEIVLGSIAMETFGPVVVASVVANITMREFAGYKAPYEMPAFPAIAGVEVLLFVGLGLLCGAVAPQFLRLIELSKNTFRRIKVPLPFRLALGGLVVGVISVWTPEVWGNGYSVVNSILHSPWTWTALVMVLVFKIIATAATVGSGAIGGVFTPTLFVGAVLGCLYGLGMHTLWPNGISGAYAYAMVGMGAFLAGATQAPLMAIMLIFEMTLSYQVVLPLMLSCVVAYFVARAIGKTSMYDITLHRNREEQERMRARSTQMRELIRPPQTVVPPNATVQDMTRVFLEYPVKYLYVTDETGCFLGVVALKDITSDLIDRRDTSTRTAADYLQPHFDVLTPDMTLGVALQHFLAHQGERLPVIESLARPKLTGVVYKSSLLDAYFRMNPTR</sequence>
<feature type="region of interest" description="Disordered" evidence="11">
    <location>
        <begin position="1"/>
        <end position="47"/>
    </location>
</feature>
<dbReference type="InterPro" id="IPR014743">
    <property type="entry name" value="Cl-channel_core"/>
</dbReference>
<feature type="domain" description="CBS" evidence="13">
    <location>
        <begin position="583"/>
        <end position="641"/>
    </location>
</feature>
<feature type="transmembrane region" description="Helical" evidence="12">
    <location>
        <begin position="469"/>
        <end position="488"/>
    </location>
</feature>
<feature type="transmembrane region" description="Helical" evidence="12">
    <location>
        <begin position="376"/>
        <end position="397"/>
    </location>
</feature>
<dbReference type="Gene3D" id="3.10.580.10">
    <property type="entry name" value="CBS-domain"/>
    <property type="match status" value="1"/>
</dbReference>
<evidence type="ECO:0000256" key="5">
    <source>
        <dbReference type="ARBA" id="ARBA00023065"/>
    </source>
</evidence>
<evidence type="ECO:0000256" key="9">
    <source>
        <dbReference type="ARBA" id="ARBA00023303"/>
    </source>
</evidence>
<evidence type="ECO:0000256" key="12">
    <source>
        <dbReference type="SAM" id="Phobius"/>
    </source>
</evidence>
<evidence type="ECO:0000259" key="13">
    <source>
        <dbReference type="PROSITE" id="PS51371"/>
    </source>
</evidence>
<comment type="subcellular location">
    <subcellularLocation>
        <location evidence="1">Membrane</location>
        <topology evidence="1">Multi-pass membrane protein</topology>
    </subcellularLocation>
</comment>
<dbReference type="Pfam" id="PF00654">
    <property type="entry name" value="Voltage_CLC"/>
    <property type="match status" value="1"/>
</dbReference>
<feature type="transmembrane region" description="Helical" evidence="12">
    <location>
        <begin position="339"/>
        <end position="356"/>
    </location>
</feature>
<name>A0A4R8L5B4_9BURK</name>
<dbReference type="Pfam" id="PF00571">
    <property type="entry name" value="CBS"/>
    <property type="match status" value="2"/>
</dbReference>
<evidence type="ECO:0000313" key="15">
    <source>
        <dbReference type="Proteomes" id="UP000295509"/>
    </source>
</evidence>
<keyword evidence="15" id="KW-1185">Reference proteome</keyword>
<keyword evidence="2" id="KW-0813">Transport</keyword>
<protein>
    <submittedName>
        <fullName evidence="14">CIC family chloride channel protein</fullName>
    </submittedName>
</protein>
<dbReference type="PANTHER" id="PTHR43427:SF6">
    <property type="entry name" value="CHLORIDE CHANNEL PROTEIN CLC-E"/>
    <property type="match status" value="1"/>
</dbReference>
<dbReference type="EMBL" id="SORE01000035">
    <property type="protein sequence ID" value="TDY37761.1"/>
    <property type="molecule type" value="Genomic_DNA"/>
</dbReference>
<dbReference type="Proteomes" id="UP000295509">
    <property type="component" value="Unassembled WGS sequence"/>
</dbReference>
<keyword evidence="9" id="KW-0407">Ion channel</keyword>
<feature type="transmembrane region" description="Helical" evidence="12">
    <location>
        <begin position="89"/>
        <end position="107"/>
    </location>
</feature>
<dbReference type="GO" id="GO:0005886">
    <property type="term" value="C:plasma membrane"/>
    <property type="evidence" value="ECO:0007669"/>
    <property type="project" value="TreeGrafter"/>
</dbReference>